<evidence type="ECO:0000259" key="8">
    <source>
        <dbReference type="Pfam" id="PF00324"/>
    </source>
</evidence>
<evidence type="ECO:0000256" key="3">
    <source>
        <dbReference type="ARBA" id="ARBA00022692"/>
    </source>
</evidence>
<dbReference type="InterPro" id="IPR004762">
    <property type="entry name" value="Amino_acid_permease_fungi"/>
</dbReference>
<feature type="transmembrane region" description="Helical" evidence="7">
    <location>
        <begin position="194"/>
        <end position="214"/>
    </location>
</feature>
<feature type="transmembrane region" description="Helical" evidence="7">
    <location>
        <begin position="86"/>
        <end position="106"/>
    </location>
</feature>
<dbReference type="Pfam" id="PF00324">
    <property type="entry name" value="AA_permease"/>
    <property type="match status" value="1"/>
</dbReference>
<evidence type="ECO:0000256" key="1">
    <source>
        <dbReference type="ARBA" id="ARBA00004141"/>
    </source>
</evidence>
<feature type="domain" description="Amino acid permease/ SLC12A" evidence="8">
    <location>
        <begin position="58"/>
        <end position="519"/>
    </location>
</feature>
<organism evidence="9 10">
    <name type="scientific">Athelia psychrophila</name>
    <dbReference type="NCBI Taxonomy" id="1759441"/>
    <lineage>
        <taxon>Eukaryota</taxon>
        <taxon>Fungi</taxon>
        <taxon>Dikarya</taxon>
        <taxon>Basidiomycota</taxon>
        <taxon>Agaricomycotina</taxon>
        <taxon>Agaricomycetes</taxon>
        <taxon>Agaricomycetidae</taxon>
        <taxon>Atheliales</taxon>
        <taxon>Atheliaceae</taxon>
        <taxon>Athelia</taxon>
    </lineage>
</organism>
<evidence type="ECO:0000256" key="2">
    <source>
        <dbReference type="ARBA" id="ARBA00022448"/>
    </source>
</evidence>
<feature type="transmembrane region" description="Helical" evidence="7">
    <location>
        <begin position="140"/>
        <end position="161"/>
    </location>
</feature>
<dbReference type="PANTHER" id="PTHR43341">
    <property type="entry name" value="AMINO ACID PERMEASE"/>
    <property type="match status" value="1"/>
</dbReference>
<dbReference type="PIRSF" id="PIRSF006060">
    <property type="entry name" value="AA_transporter"/>
    <property type="match status" value="1"/>
</dbReference>
<dbReference type="GO" id="GO:0015171">
    <property type="term" value="F:amino acid transmembrane transporter activity"/>
    <property type="evidence" value="ECO:0007669"/>
    <property type="project" value="TreeGrafter"/>
</dbReference>
<feature type="transmembrane region" description="Helical" evidence="7">
    <location>
        <begin position="463"/>
        <end position="485"/>
    </location>
</feature>
<feature type="transmembrane region" description="Helical" evidence="7">
    <location>
        <begin position="491"/>
        <end position="511"/>
    </location>
</feature>
<dbReference type="GO" id="GO:0016020">
    <property type="term" value="C:membrane"/>
    <property type="evidence" value="ECO:0007669"/>
    <property type="project" value="UniProtKB-SubCell"/>
</dbReference>
<reference evidence="9 10" key="1">
    <citation type="journal article" date="2016" name="Mol. Biol. Evol.">
        <title>Comparative Genomics of Early-Diverging Mushroom-Forming Fungi Provides Insights into the Origins of Lignocellulose Decay Capabilities.</title>
        <authorList>
            <person name="Nagy L.G."/>
            <person name="Riley R."/>
            <person name="Tritt A."/>
            <person name="Adam C."/>
            <person name="Daum C."/>
            <person name="Floudas D."/>
            <person name="Sun H."/>
            <person name="Yadav J.S."/>
            <person name="Pangilinan J."/>
            <person name="Larsson K.H."/>
            <person name="Matsuura K."/>
            <person name="Barry K."/>
            <person name="Labutti K."/>
            <person name="Kuo R."/>
            <person name="Ohm R.A."/>
            <person name="Bhattacharya S.S."/>
            <person name="Shirouzu T."/>
            <person name="Yoshinaga Y."/>
            <person name="Martin F.M."/>
            <person name="Grigoriev I.V."/>
            <person name="Hibbett D.S."/>
        </authorList>
    </citation>
    <scope>NUCLEOTIDE SEQUENCE [LARGE SCALE GENOMIC DNA]</scope>
    <source>
        <strain evidence="9 10">CBS 109695</strain>
    </source>
</reference>
<dbReference type="Proteomes" id="UP000076532">
    <property type="component" value="Unassembled WGS sequence"/>
</dbReference>
<feature type="transmembrane region" description="Helical" evidence="7">
    <location>
        <begin position="290"/>
        <end position="309"/>
    </location>
</feature>
<dbReference type="PANTHER" id="PTHR43341:SF4">
    <property type="entry name" value="ARGININE PERMEASE CAN1-RELATED"/>
    <property type="match status" value="1"/>
</dbReference>
<dbReference type="PROSITE" id="PS00218">
    <property type="entry name" value="AMINO_ACID_PERMEASE_1"/>
    <property type="match status" value="1"/>
</dbReference>
<dbReference type="EMBL" id="KV418570">
    <property type="protein sequence ID" value="KZP02439.1"/>
    <property type="molecule type" value="Genomic_DNA"/>
</dbReference>
<name>A0A167T0P0_9AGAM</name>
<gene>
    <name evidence="9" type="ORF">FIBSPDRAFT_1055875</name>
</gene>
<accession>A0A167T0P0</accession>
<dbReference type="InterPro" id="IPR004841">
    <property type="entry name" value="AA-permease/SLC12A_dom"/>
</dbReference>
<feature type="transmembrane region" description="Helical" evidence="7">
    <location>
        <begin position="417"/>
        <end position="438"/>
    </location>
</feature>
<dbReference type="OrthoDB" id="10062876at2759"/>
<feature type="transmembrane region" description="Helical" evidence="7">
    <location>
        <begin position="167"/>
        <end position="185"/>
    </location>
</feature>
<dbReference type="STRING" id="436010.A0A167T0P0"/>
<keyword evidence="3 7" id="KW-0812">Transmembrane</keyword>
<feature type="transmembrane region" description="Helical" evidence="7">
    <location>
        <begin position="343"/>
        <end position="362"/>
    </location>
</feature>
<dbReference type="FunFam" id="1.20.1740.10:FF:000006">
    <property type="entry name" value="General amino acid permease"/>
    <property type="match status" value="1"/>
</dbReference>
<evidence type="ECO:0000256" key="4">
    <source>
        <dbReference type="ARBA" id="ARBA00022970"/>
    </source>
</evidence>
<feature type="transmembrane region" description="Helical" evidence="7">
    <location>
        <begin position="59"/>
        <end position="80"/>
    </location>
</feature>
<dbReference type="Gene3D" id="1.20.1740.10">
    <property type="entry name" value="Amino acid/polyamine transporter I"/>
    <property type="match status" value="1"/>
</dbReference>
<keyword evidence="5 7" id="KW-1133">Transmembrane helix</keyword>
<evidence type="ECO:0000256" key="5">
    <source>
        <dbReference type="ARBA" id="ARBA00022989"/>
    </source>
</evidence>
<dbReference type="AlphaFoldDB" id="A0A167T0P0"/>
<proteinExistence type="predicted"/>
<protein>
    <submittedName>
        <fullName evidence="9">Amino acid permease</fullName>
    </submittedName>
</protein>
<feature type="transmembrane region" description="Helical" evidence="7">
    <location>
        <begin position="383"/>
        <end position="405"/>
    </location>
</feature>
<keyword evidence="2" id="KW-0813">Transport</keyword>
<keyword evidence="4" id="KW-0029">Amino-acid transport</keyword>
<dbReference type="NCBIfam" id="TIGR00913">
    <property type="entry name" value="2A0310"/>
    <property type="match status" value="1"/>
</dbReference>
<sequence length="560" mass="61359">MEQHTETGSPTYDHEKASYQDDGIVRGEAKAGANVVTLGGLDARAPDGAVQRRLKARHISMIAIGGTIGTGLFVGSGAALATGGPVGLLLGYAIMGTVVYSMMVALGEMATLFPVSGSFTHYATRWVDPALGFALGYNYWYSYAITLPTEITAAAIVISYWDKDTNPGAWIAIFLVVIVAINFAGVRYYGEAEFWFSFIKVITIVGLIIMGIVLDLGGGPTHDRIGFRYWKNPGAFTQLNGIPGTKGRFLAFWATFVNAAFSFLGTEIVALAAGEAENPRRNVPKAIRRVFYRILLFYIGGVIVIGWLVPYNDPRLLSKAANATASPFVIAISNAKIKALPSIINAVILISAFSAGNSDLYAASRTLYGLACSGQAPRFLRKCTKAGLPIYCVGITSLGGLLAFLNVSGNGNTVFEWFVNITSITGLITWDIILVTYIRFHKGLKYQGIDRNTLPYKAPFQPYASYFGVLFVTLVIFFNGFQVFLAGEWDVNIFITAYICLPIFLVLYVGYKVVVRPKFVRVEDMDFTTGRRELNDMEEEEDAKYVAPTTWYGIVWDWLM</sequence>
<dbReference type="InterPro" id="IPR050524">
    <property type="entry name" value="APC_YAT"/>
</dbReference>
<keyword evidence="10" id="KW-1185">Reference proteome</keyword>
<evidence type="ECO:0000256" key="6">
    <source>
        <dbReference type="ARBA" id="ARBA00023136"/>
    </source>
</evidence>
<evidence type="ECO:0000313" key="9">
    <source>
        <dbReference type="EMBL" id="KZP02439.1"/>
    </source>
</evidence>
<feature type="transmembrane region" description="Helical" evidence="7">
    <location>
        <begin position="250"/>
        <end position="270"/>
    </location>
</feature>
<evidence type="ECO:0000313" key="10">
    <source>
        <dbReference type="Proteomes" id="UP000076532"/>
    </source>
</evidence>
<dbReference type="InterPro" id="IPR004840">
    <property type="entry name" value="Amino_acid_permease_CS"/>
</dbReference>
<keyword evidence="6 7" id="KW-0472">Membrane</keyword>
<evidence type="ECO:0000256" key="7">
    <source>
        <dbReference type="SAM" id="Phobius"/>
    </source>
</evidence>
<comment type="subcellular location">
    <subcellularLocation>
        <location evidence="1">Membrane</location>
        <topology evidence="1">Multi-pass membrane protein</topology>
    </subcellularLocation>
</comment>